<dbReference type="Gene3D" id="2.60.40.2700">
    <property type="match status" value="1"/>
</dbReference>
<proteinExistence type="predicted"/>
<dbReference type="InterPro" id="IPR026341">
    <property type="entry name" value="T9SS_type_B"/>
</dbReference>
<keyword evidence="3" id="KW-1185">Reference proteome</keyword>
<comment type="caution">
    <text evidence="2">The sequence shown here is derived from an EMBL/GenBank/DDBJ whole genome shotgun (WGS) entry which is preliminary data.</text>
</comment>
<dbReference type="NCBIfam" id="TIGR04131">
    <property type="entry name" value="Bac_Flav_CTERM"/>
    <property type="match status" value="1"/>
</dbReference>
<dbReference type="EMBL" id="JBHUHU010000005">
    <property type="protein sequence ID" value="MFD2101364.1"/>
    <property type="molecule type" value="Genomic_DNA"/>
</dbReference>
<organism evidence="2 3">
    <name type="scientific">Flagellimonas iocasae</name>
    <dbReference type="NCBI Taxonomy" id="2055905"/>
    <lineage>
        <taxon>Bacteria</taxon>
        <taxon>Pseudomonadati</taxon>
        <taxon>Bacteroidota</taxon>
        <taxon>Flavobacteriia</taxon>
        <taxon>Flavobacteriales</taxon>
        <taxon>Flavobacteriaceae</taxon>
        <taxon>Flagellimonas</taxon>
    </lineage>
</organism>
<dbReference type="Proteomes" id="UP001597342">
    <property type="component" value="Unassembled WGS sequence"/>
</dbReference>
<keyword evidence="1" id="KW-0732">Signal</keyword>
<dbReference type="RefSeq" id="WP_379831943.1">
    <property type="nucleotide sequence ID" value="NZ_JBHUHU010000005.1"/>
</dbReference>
<gene>
    <name evidence="2" type="ORF">ACFSJE_16365</name>
</gene>
<evidence type="ECO:0000313" key="2">
    <source>
        <dbReference type="EMBL" id="MFD2101364.1"/>
    </source>
</evidence>
<evidence type="ECO:0000313" key="3">
    <source>
        <dbReference type="Proteomes" id="UP001597342"/>
    </source>
</evidence>
<feature type="chain" id="PRO_5045811962" evidence="1">
    <location>
        <begin position="21"/>
        <end position="604"/>
    </location>
</feature>
<reference evidence="3" key="1">
    <citation type="journal article" date="2019" name="Int. J. Syst. Evol. Microbiol.">
        <title>The Global Catalogue of Microorganisms (GCM) 10K type strain sequencing project: providing services to taxonomists for standard genome sequencing and annotation.</title>
        <authorList>
            <consortium name="The Broad Institute Genomics Platform"/>
            <consortium name="The Broad Institute Genome Sequencing Center for Infectious Disease"/>
            <person name="Wu L."/>
            <person name="Ma J."/>
        </authorList>
    </citation>
    <scope>NUCLEOTIDE SEQUENCE [LARGE SCALE GENOMIC DNA]</scope>
    <source>
        <strain evidence="3">JCM 3389</strain>
    </source>
</reference>
<protein>
    <submittedName>
        <fullName evidence="2">T9SS type B sorting domain-containing protein</fullName>
    </submittedName>
</protein>
<feature type="signal peptide" evidence="1">
    <location>
        <begin position="1"/>
        <end position="20"/>
    </location>
</feature>
<name>A0ABW4Y1I2_9FLAO</name>
<dbReference type="Pfam" id="PF13585">
    <property type="entry name" value="CHU_C"/>
    <property type="match status" value="1"/>
</dbReference>
<evidence type="ECO:0000256" key="1">
    <source>
        <dbReference type="SAM" id="SignalP"/>
    </source>
</evidence>
<sequence length="604" mass="66342">MLKLVTRTLIFCLFWQFSHAQVEQDCVNAIPICSNTPINGGADGYGIDDFNGAFSNGCFERQLSSGVIESNSAWYHFRTGASGQLGFNIGHSSDEDWDFVLYRASDCGNLGEPVRCNFWDNSDAKSFLGVGEDPTGDMNTIYYEDWLEVSPGEDYYLLINNFSNLNSGFSIQFTGNIWVTNPTDALDCSIVDNLLGAPIAACEGETITLDATSTGALSYEWYSDTGNGFQLISGATAASYSVTTSAQYRVVVTTAMETIVSDVQVGFNPVPVTESLVDEVFCHVPDMIFDLEEKNIEALGAQSPDDFVVSYHATQTNANLGIYPLLKQYPKGPGQETIYVRTTSLLNPDCFDASQSFVLDAIETPELTFSEEAVICESIGYIEIGETLPNPMYTYQWSTGQQTPTITVTEPGEYTLTATNSSSGSSCETSKTIVVGISTLPNIADVNVDVQDLRTNNIVTIITEGNTTNFEYRLDDGAYQTNNVFEGVTPGNHKVYLRDINGCGEIVDDIVVVGFLSTFSPNGDVLNETWRIEGLSELSSPIVTIYDRYGKLIKQMTEFDAGWDGSFNGKPLPSTDYWFKLSYVDENGIRVNAKYLQSHFSLVR</sequence>
<accession>A0ABW4Y1I2</accession>